<evidence type="ECO:0000259" key="1">
    <source>
        <dbReference type="PROSITE" id="PS51910"/>
    </source>
</evidence>
<dbReference type="InterPro" id="IPR017853">
    <property type="entry name" value="GH"/>
</dbReference>
<accession>A0A9J6EAE5</accession>
<dbReference type="AlphaFoldDB" id="A0A9J6EAE5"/>
<keyword evidence="3" id="KW-1185">Reference proteome</keyword>
<evidence type="ECO:0000313" key="3">
    <source>
        <dbReference type="Proteomes" id="UP000821866"/>
    </source>
</evidence>
<protein>
    <recommendedName>
        <fullName evidence="1">GH18 domain-containing protein</fullName>
    </recommendedName>
</protein>
<dbReference type="PANTHER" id="PTHR11177:SF317">
    <property type="entry name" value="CHITINASE 12-RELATED"/>
    <property type="match status" value="1"/>
</dbReference>
<dbReference type="Gene3D" id="3.20.20.80">
    <property type="entry name" value="Glycosidases"/>
    <property type="match status" value="1"/>
</dbReference>
<dbReference type="GO" id="GO:0005975">
    <property type="term" value="P:carbohydrate metabolic process"/>
    <property type="evidence" value="ECO:0007669"/>
    <property type="project" value="InterPro"/>
</dbReference>
<dbReference type="EMBL" id="JABSTU010000005">
    <property type="protein sequence ID" value="KAH8031225.1"/>
    <property type="molecule type" value="Genomic_DNA"/>
</dbReference>
<name>A0A9J6EAE5_RHIMP</name>
<dbReference type="GO" id="GO:0005576">
    <property type="term" value="C:extracellular region"/>
    <property type="evidence" value="ECO:0007669"/>
    <property type="project" value="TreeGrafter"/>
</dbReference>
<dbReference type="PANTHER" id="PTHR11177">
    <property type="entry name" value="CHITINASE"/>
    <property type="match status" value="1"/>
</dbReference>
<dbReference type="GO" id="GO:0008061">
    <property type="term" value="F:chitin binding"/>
    <property type="evidence" value="ECO:0007669"/>
    <property type="project" value="TreeGrafter"/>
</dbReference>
<proteinExistence type="predicted"/>
<dbReference type="PROSITE" id="PS51910">
    <property type="entry name" value="GH18_2"/>
    <property type="match status" value="1"/>
</dbReference>
<dbReference type="Proteomes" id="UP000821866">
    <property type="component" value="Chromosome 3"/>
</dbReference>
<dbReference type="Pfam" id="PF00704">
    <property type="entry name" value="Glyco_hydro_18"/>
    <property type="match status" value="1"/>
</dbReference>
<reference evidence="2" key="2">
    <citation type="submission" date="2021-09" db="EMBL/GenBank/DDBJ databases">
        <authorList>
            <person name="Jia N."/>
            <person name="Wang J."/>
            <person name="Shi W."/>
            <person name="Du L."/>
            <person name="Sun Y."/>
            <person name="Zhan W."/>
            <person name="Jiang J."/>
            <person name="Wang Q."/>
            <person name="Zhang B."/>
            <person name="Ji P."/>
            <person name="Sakyi L.B."/>
            <person name="Cui X."/>
            <person name="Yuan T."/>
            <person name="Jiang B."/>
            <person name="Yang W."/>
            <person name="Lam T.T.-Y."/>
            <person name="Chang Q."/>
            <person name="Ding S."/>
            <person name="Wang X."/>
            <person name="Zhu J."/>
            <person name="Ruan X."/>
            <person name="Zhao L."/>
            <person name="Wei J."/>
            <person name="Que T."/>
            <person name="Du C."/>
            <person name="Cheng J."/>
            <person name="Dai P."/>
            <person name="Han X."/>
            <person name="Huang E."/>
            <person name="Gao Y."/>
            <person name="Liu J."/>
            <person name="Shao H."/>
            <person name="Ye R."/>
            <person name="Li L."/>
            <person name="Wei W."/>
            <person name="Wang X."/>
            <person name="Wang C."/>
            <person name="Huo Q."/>
            <person name="Li W."/>
            <person name="Guo W."/>
            <person name="Chen H."/>
            <person name="Chen S."/>
            <person name="Zhou L."/>
            <person name="Zhou L."/>
            <person name="Ni X."/>
            <person name="Tian J."/>
            <person name="Zhou Y."/>
            <person name="Sheng Y."/>
            <person name="Liu T."/>
            <person name="Pan Y."/>
            <person name="Xia L."/>
            <person name="Li J."/>
            <person name="Zhao F."/>
            <person name="Cao W."/>
        </authorList>
    </citation>
    <scope>NUCLEOTIDE SEQUENCE</scope>
    <source>
        <strain evidence="2">Rmic-2018</strain>
        <tissue evidence="2">Larvae</tissue>
    </source>
</reference>
<evidence type="ECO:0000313" key="2">
    <source>
        <dbReference type="EMBL" id="KAH8031225.1"/>
    </source>
</evidence>
<comment type="caution">
    <text evidence="2">The sequence shown here is derived from an EMBL/GenBank/DDBJ whole genome shotgun (WGS) entry which is preliminary data.</text>
</comment>
<feature type="domain" description="GH18" evidence="1">
    <location>
        <begin position="1"/>
        <end position="164"/>
    </location>
</feature>
<reference evidence="2" key="1">
    <citation type="journal article" date="2020" name="Cell">
        <title>Large-Scale Comparative Analyses of Tick Genomes Elucidate Their Genetic Diversity and Vector Capacities.</title>
        <authorList>
            <consortium name="Tick Genome and Microbiome Consortium (TIGMIC)"/>
            <person name="Jia N."/>
            <person name="Wang J."/>
            <person name="Shi W."/>
            <person name="Du L."/>
            <person name="Sun Y."/>
            <person name="Zhan W."/>
            <person name="Jiang J.F."/>
            <person name="Wang Q."/>
            <person name="Zhang B."/>
            <person name="Ji P."/>
            <person name="Bell-Sakyi L."/>
            <person name="Cui X.M."/>
            <person name="Yuan T.T."/>
            <person name="Jiang B.G."/>
            <person name="Yang W.F."/>
            <person name="Lam T.T."/>
            <person name="Chang Q.C."/>
            <person name="Ding S.J."/>
            <person name="Wang X.J."/>
            <person name="Zhu J.G."/>
            <person name="Ruan X.D."/>
            <person name="Zhao L."/>
            <person name="Wei J.T."/>
            <person name="Ye R.Z."/>
            <person name="Que T.C."/>
            <person name="Du C.H."/>
            <person name="Zhou Y.H."/>
            <person name="Cheng J.X."/>
            <person name="Dai P.F."/>
            <person name="Guo W.B."/>
            <person name="Han X.H."/>
            <person name="Huang E.J."/>
            <person name="Li L.F."/>
            <person name="Wei W."/>
            <person name="Gao Y.C."/>
            <person name="Liu J.Z."/>
            <person name="Shao H.Z."/>
            <person name="Wang X."/>
            <person name="Wang C.C."/>
            <person name="Yang T.C."/>
            <person name="Huo Q.B."/>
            <person name="Li W."/>
            <person name="Chen H.Y."/>
            <person name="Chen S.E."/>
            <person name="Zhou L.G."/>
            <person name="Ni X.B."/>
            <person name="Tian J.H."/>
            <person name="Sheng Y."/>
            <person name="Liu T."/>
            <person name="Pan Y.S."/>
            <person name="Xia L.Y."/>
            <person name="Li J."/>
            <person name="Zhao F."/>
            <person name="Cao W.C."/>
        </authorList>
    </citation>
    <scope>NUCLEOTIDE SEQUENCE</scope>
    <source>
        <strain evidence="2">Rmic-2018</strain>
    </source>
</reference>
<sequence length="164" mass="17765">MTPIDMPLDYCTSIVYWSLGVVATGTVESRVEEFDNTDVGLYKWRDMLDLLGFHDTKIMLAVGGYSQESAFFSRLGKDPSAMARFVTSLMEIVSKTSANGILVDWSEPEPGCGQRDDRTTLSLLVDTIRRAYRVSGAVAGSAGIAVVISANLTVAEQMIDAGGR</sequence>
<dbReference type="InterPro" id="IPR001223">
    <property type="entry name" value="Glyco_hydro18_cat"/>
</dbReference>
<dbReference type="GO" id="GO:0006032">
    <property type="term" value="P:chitin catabolic process"/>
    <property type="evidence" value="ECO:0007669"/>
    <property type="project" value="TreeGrafter"/>
</dbReference>
<gene>
    <name evidence="2" type="ORF">HPB51_014061</name>
</gene>
<dbReference type="GO" id="GO:0004568">
    <property type="term" value="F:chitinase activity"/>
    <property type="evidence" value="ECO:0007669"/>
    <property type="project" value="TreeGrafter"/>
</dbReference>
<dbReference type="SUPFAM" id="SSF51445">
    <property type="entry name" value="(Trans)glycosidases"/>
    <property type="match status" value="1"/>
</dbReference>
<dbReference type="InterPro" id="IPR050314">
    <property type="entry name" value="Glycosyl_Hydrlase_18"/>
</dbReference>
<organism evidence="2 3">
    <name type="scientific">Rhipicephalus microplus</name>
    <name type="common">Cattle tick</name>
    <name type="synonym">Boophilus microplus</name>
    <dbReference type="NCBI Taxonomy" id="6941"/>
    <lineage>
        <taxon>Eukaryota</taxon>
        <taxon>Metazoa</taxon>
        <taxon>Ecdysozoa</taxon>
        <taxon>Arthropoda</taxon>
        <taxon>Chelicerata</taxon>
        <taxon>Arachnida</taxon>
        <taxon>Acari</taxon>
        <taxon>Parasitiformes</taxon>
        <taxon>Ixodida</taxon>
        <taxon>Ixodoidea</taxon>
        <taxon>Ixodidae</taxon>
        <taxon>Rhipicephalinae</taxon>
        <taxon>Rhipicephalus</taxon>
        <taxon>Boophilus</taxon>
    </lineage>
</organism>